<feature type="transmembrane region" description="Helical" evidence="1">
    <location>
        <begin position="208"/>
        <end position="229"/>
    </location>
</feature>
<feature type="transmembrane region" description="Helical" evidence="1">
    <location>
        <begin position="82"/>
        <end position="103"/>
    </location>
</feature>
<feature type="transmembrane region" description="Helical" evidence="1">
    <location>
        <begin position="262"/>
        <end position="283"/>
    </location>
</feature>
<feature type="transmembrane region" description="Helical" evidence="1">
    <location>
        <begin position="12"/>
        <end position="34"/>
    </location>
</feature>
<keyword evidence="1" id="KW-0812">Transmembrane</keyword>
<keyword evidence="1" id="KW-1133">Transmembrane helix</keyword>
<dbReference type="InterPro" id="IPR011435">
    <property type="entry name" value="UmpAB"/>
</dbReference>
<evidence type="ECO:0008006" key="4">
    <source>
        <dbReference type="Google" id="ProtNLM"/>
    </source>
</evidence>
<sequence>MNVLLKKFRDAVFSVIPITIIVLILNFTIVPLGTTPLIKFLIGAVLIIFGLFIFLIGVDIAIIPMGDMLGSTILETNSIWKIILICFLFGFSISVVEPVLHIVAGQIDYVTAGAISKSLIIISVSIGVGVLITLGVIRPMFNIPLRLCLTIIYSIIFILALIAPPEFISISFDAPGATTGVLTVPFISSLAIGLFSKRAGKESEEDSFGLVGITTSGAVIALLIMSIFVRNADLSHTINHYTSNNITSSSIAGSFLKLVPSIMLETLSALLPIVIIFLVFQVISFKLSKNSFLNIIKGFVHTFIGAVLFLTGANGGFMDVGVTIGGTLTSFENKIVVILFGFLLGAVAILAEPSVYVISKQIEEVTSGYIKGSLIISAFSIGVGFAVALSVIRTIVPGFKLWYYLLPGYALAVILSYFVPNLFVGIAFDSGGVATGLMAATFILAFAQGAAGVVEGSNALVDGFGTISIIALMPVLTLLIFGLIFKVKSSKGGTQKNEQ</sequence>
<reference evidence="3" key="1">
    <citation type="submission" date="2014-11" db="EMBL/GenBank/DDBJ databases">
        <authorList>
            <person name="Wibberg D."/>
        </authorList>
    </citation>
    <scope>NUCLEOTIDE SEQUENCE [LARGE SCALE GENOMIC DNA]</scope>
    <source>
        <strain evidence="3">L3</strain>
    </source>
</reference>
<dbReference type="AlphaFoldDB" id="A0A0C7P2E7"/>
<gene>
    <name evidence="2" type="ORF">DTL3_1161</name>
</gene>
<dbReference type="RefSeq" id="WP_045087908.1">
    <property type="nucleotide sequence ID" value="NZ_LN824141.1"/>
</dbReference>
<accession>A0A0C7P2E7</accession>
<feature type="transmembrane region" description="Helical" evidence="1">
    <location>
        <begin position="431"/>
        <end position="451"/>
    </location>
</feature>
<feature type="transmembrane region" description="Helical" evidence="1">
    <location>
        <begin position="144"/>
        <end position="164"/>
    </location>
</feature>
<keyword evidence="3" id="KW-1185">Reference proteome</keyword>
<organism evidence="2 3">
    <name type="scientific">Defluviitoga tunisiensis</name>
    <dbReference type="NCBI Taxonomy" id="1006576"/>
    <lineage>
        <taxon>Bacteria</taxon>
        <taxon>Thermotogati</taxon>
        <taxon>Thermotogota</taxon>
        <taxon>Thermotogae</taxon>
        <taxon>Petrotogales</taxon>
        <taxon>Petrotogaceae</taxon>
        <taxon>Defluviitoga</taxon>
    </lineage>
</organism>
<evidence type="ECO:0000256" key="1">
    <source>
        <dbReference type="SAM" id="Phobius"/>
    </source>
</evidence>
<dbReference type="HOGENOM" id="CLU_026769_2_0_0"/>
<proteinExistence type="predicted"/>
<dbReference type="Proteomes" id="UP000032809">
    <property type="component" value="Chromosome I"/>
</dbReference>
<dbReference type="STRING" id="1006576.DTL3_1161"/>
<feature type="transmembrane region" description="Helical" evidence="1">
    <location>
        <begin position="401"/>
        <end position="419"/>
    </location>
</feature>
<feature type="transmembrane region" description="Helical" evidence="1">
    <location>
        <begin position="370"/>
        <end position="395"/>
    </location>
</feature>
<feature type="transmembrane region" description="Helical" evidence="1">
    <location>
        <begin position="295"/>
        <end position="315"/>
    </location>
</feature>
<evidence type="ECO:0000313" key="3">
    <source>
        <dbReference type="Proteomes" id="UP000032809"/>
    </source>
</evidence>
<protein>
    <recommendedName>
        <fullName evidence="4">DUF1538 domain-containing protein</fullName>
    </recommendedName>
</protein>
<feature type="transmembrane region" description="Helical" evidence="1">
    <location>
        <begin position="40"/>
        <end position="62"/>
    </location>
</feature>
<dbReference type="KEGG" id="dtn:DTL3_1161"/>
<dbReference type="EMBL" id="LN824141">
    <property type="protein sequence ID" value="CEP78465.1"/>
    <property type="molecule type" value="Genomic_DNA"/>
</dbReference>
<feature type="transmembrane region" description="Helical" evidence="1">
    <location>
        <begin position="335"/>
        <end position="358"/>
    </location>
</feature>
<feature type="transmembrane region" description="Helical" evidence="1">
    <location>
        <begin position="176"/>
        <end position="196"/>
    </location>
</feature>
<feature type="transmembrane region" description="Helical" evidence="1">
    <location>
        <begin position="463"/>
        <end position="485"/>
    </location>
</feature>
<dbReference type="OrthoDB" id="9805989at2"/>
<keyword evidence="1" id="KW-0472">Membrane</keyword>
<dbReference type="Pfam" id="PF07556">
    <property type="entry name" value="DUF1538"/>
    <property type="match status" value="2"/>
</dbReference>
<evidence type="ECO:0000313" key="2">
    <source>
        <dbReference type="EMBL" id="CEP78465.1"/>
    </source>
</evidence>
<feature type="transmembrane region" description="Helical" evidence="1">
    <location>
        <begin position="115"/>
        <end position="137"/>
    </location>
</feature>
<dbReference type="PATRIC" id="fig|1006576.9.peg.1163"/>
<name>A0A0C7P2E7_DEFTU</name>